<feature type="signal peptide" evidence="2">
    <location>
        <begin position="1"/>
        <end position="23"/>
    </location>
</feature>
<keyword evidence="2" id="KW-0732">Signal</keyword>
<gene>
    <name evidence="3" type="ORF">ACFQ3C_01250</name>
</gene>
<feature type="repeat" description="TPR" evidence="1">
    <location>
        <begin position="235"/>
        <end position="268"/>
    </location>
</feature>
<dbReference type="Gene3D" id="1.25.40.10">
    <property type="entry name" value="Tetratricopeptide repeat domain"/>
    <property type="match status" value="1"/>
</dbReference>
<sequence length="285" mass="31604">MRHPIILTLCAAGVFGLAGCQNAGGNDVERAMQAVNVVDESNLSDIMLTVADPNEAVAYFTRTVGEQPDRIDLRRGLALSLVRAQRASEATVAWRNVITHPEATEEDRVELADALIRSGEWDEARKTLNGVPPTYETFKRYRLEAMVADANKDWKRADSFYEIALGLTTRPAGVMNNWGFSKLTRGSYADAERLFTDAIRQDNKLFTAKNNLVLARAAQRNYALPVMPMTQLERAQLLHTLGLSAVKQGDVEIAKNLLRDAVETHPQHFDEAVRSLAALENNVRG</sequence>
<evidence type="ECO:0000256" key="1">
    <source>
        <dbReference type="PROSITE-ProRule" id="PRU00339"/>
    </source>
</evidence>
<dbReference type="InterPro" id="IPR019734">
    <property type="entry name" value="TPR_rpt"/>
</dbReference>
<keyword evidence="1" id="KW-0802">TPR repeat</keyword>
<dbReference type="EMBL" id="JBHTKR010000001">
    <property type="protein sequence ID" value="MFD1193294.1"/>
    <property type="molecule type" value="Genomic_DNA"/>
</dbReference>
<dbReference type="PROSITE" id="PS51257">
    <property type="entry name" value="PROKAR_LIPOPROTEIN"/>
    <property type="match status" value="1"/>
</dbReference>
<evidence type="ECO:0000313" key="4">
    <source>
        <dbReference type="Proteomes" id="UP001597151"/>
    </source>
</evidence>
<feature type="chain" id="PRO_5046715093" evidence="2">
    <location>
        <begin position="24"/>
        <end position="285"/>
    </location>
</feature>
<reference evidence="4" key="1">
    <citation type="journal article" date="2019" name="Int. J. Syst. Evol. Microbiol.">
        <title>The Global Catalogue of Microorganisms (GCM) 10K type strain sequencing project: providing services to taxonomists for standard genome sequencing and annotation.</title>
        <authorList>
            <consortium name="The Broad Institute Genomics Platform"/>
            <consortium name="The Broad Institute Genome Sequencing Center for Infectious Disease"/>
            <person name="Wu L."/>
            <person name="Ma J."/>
        </authorList>
    </citation>
    <scope>NUCLEOTIDE SEQUENCE [LARGE SCALE GENOMIC DNA]</scope>
    <source>
        <strain evidence="4">CCUG 55328</strain>
    </source>
</reference>
<dbReference type="InterPro" id="IPR011990">
    <property type="entry name" value="TPR-like_helical_dom_sf"/>
</dbReference>
<organism evidence="3 4">
    <name type="scientific">Seohaeicola saemankumensis</name>
    <dbReference type="NCBI Taxonomy" id="481181"/>
    <lineage>
        <taxon>Bacteria</taxon>
        <taxon>Pseudomonadati</taxon>
        <taxon>Pseudomonadota</taxon>
        <taxon>Alphaproteobacteria</taxon>
        <taxon>Rhodobacterales</taxon>
        <taxon>Roseobacteraceae</taxon>
        <taxon>Seohaeicola</taxon>
    </lineage>
</organism>
<dbReference type="Proteomes" id="UP001597151">
    <property type="component" value="Unassembled WGS sequence"/>
</dbReference>
<dbReference type="Pfam" id="PF13174">
    <property type="entry name" value="TPR_6"/>
    <property type="match status" value="1"/>
</dbReference>
<protein>
    <submittedName>
        <fullName evidence="3">Tetratricopeptide repeat protein</fullName>
    </submittedName>
</protein>
<keyword evidence="4" id="KW-1185">Reference proteome</keyword>
<evidence type="ECO:0000256" key="2">
    <source>
        <dbReference type="SAM" id="SignalP"/>
    </source>
</evidence>
<proteinExistence type="predicted"/>
<dbReference type="RefSeq" id="WP_380788432.1">
    <property type="nucleotide sequence ID" value="NZ_JBHTKR010000001.1"/>
</dbReference>
<accession>A0ABW3T846</accession>
<dbReference type="SUPFAM" id="SSF48452">
    <property type="entry name" value="TPR-like"/>
    <property type="match status" value="1"/>
</dbReference>
<name>A0ABW3T846_9RHOB</name>
<dbReference type="PROSITE" id="PS50005">
    <property type="entry name" value="TPR"/>
    <property type="match status" value="1"/>
</dbReference>
<comment type="caution">
    <text evidence="3">The sequence shown here is derived from an EMBL/GenBank/DDBJ whole genome shotgun (WGS) entry which is preliminary data.</text>
</comment>
<evidence type="ECO:0000313" key="3">
    <source>
        <dbReference type="EMBL" id="MFD1193294.1"/>
    </source>
</evidence>